<keyword evidence="4" id="KW-0812">Transmembrane</keyword>
<evidence type="ECO:0000256" key="3">
    <source>
        <dbReference type="ARBA" id="ARBA00022679"/>
    </source>
</evidence>
<dbReference type="Pfam" id="PF23524">
    <property type="entry name" value="MGAT4A_C"/>
    <property type="match status" value="1"/>
</dbReference>
<dbReference type="PANTHER" id="PTHR12062">
    <property type="entry name" value="N-ACETYLGLUCOSAMINYLTRANSFERASE VI"/>
    <property type="match status" value="1"/>
</dbReference>
<evidence type="ECO:0000259" key="5">
    <source>
        <dbReference type="Pfam" id="PF04666"/>
    </source>
</evidence>
<dbReference type="InterPro" id="IPR056576">
    <property type="entry name" value="MGAT4_A/B/C_C"/>
</dbReference>
<comment type="pathway">
    <text evidence="1">Protein modification; protein glycosylation.</text>
</comment>
<feature type="domain" description="MGAT4 conserved region" evidence="5">
    <location>
        <begin position="443"/>
        <end position="573"/>
    </location>
</feature>
<keyword evidence="4" id="KW-0472">Membrane</keyword>
<dbReference type="InterPro" id="IPR057279">
    <property type="entry name" value="MGAT4"/>
</dbReference>
<dbReference type="AlphaFoldDB" id="A0A7R8GZE5"/>
<keyword evidence="2 7" id="KW-0328">Glycosyltransferase</keyword>
<feature type="transmembrane region" description="Helical" evidence="4">
    <location>
        <begin position="49"/>
        <end position="74"/>
    </location>
</feature>
<dbReference type="PANTHER" id="PTHR12062:SF9">
    <property type="entry name" value="ALPHA-1,3-MANNOSYL-GLYCOPROTEIN 4-BETA-N-ACETYLGLUCOSAMINYLTRANSFERASE A, ISOFORM A"/>
    <property type="match status" value="1"/>
</dbReference>
<organism evidence="7 8">
    <name type="scientific">Lepeophtheirus salmonis</name>
    <name type="common">Salmon louse</name>
    <name type="synonym">Caligus salmonis</name>
    <dbReference type="NCBI Taxonomy" id="72036"/>
    <lineage>
        <taxon>Eukaryota</taxon>
        <taxon>Metazoa</taxon>
        <taxon>Ecdysozoa</taxon>
        <taxon>Arthropoda</taxon>
        <taxon>Crustacea</taxon>
        <taxon>Multicrustacea</taxon>
        <taxon>Hexanauplia</taxon>
        <taxon>Copepoda</taxon>
        <taxon>Siphonostomatoida</taxon>
        <taxon>Caligidae</taxon>
        <taxon>Lepeophtheirus</taxon>
    </lineage>
</organism>
<dbReference type="GO" id="GO:0005793">
    <property type="term" value="C:endoplasmic reticulum-Golgi intermediate compartment"/>
    <property type="evidence" value="ECO:0007669"/>
    <property type="project" value="TreeGrafter"/>
</dbReference>
<keyword evidence="3 7" id="KW-0808">Transferase</keyword>
<accession>A0A7R8GZE5</accession>
<evidence type="ECO:0000256" key="1">
    <source>
        <dbReference type="ARBA" id="ARBA00004922"/>
    </source>
</evidence>
<gene>
    <name evidence="7" type="ORF">LSAA_967</name>
</gene>
<dbReference type="EMBL" id="HG994580">
    <property type="protein sequence ID" value="CAF2751389.1"/>
    <property type="molecule type" value="Genomic_DNA"/>
</dbReference>
<evidence type="ECO:0000256" key="4">
    <source>
        <dbReference type="SAM" id="Phobius"/>
    </source>
</evidence>
<dbReference type="InterPro" id="IPR006759">
    <property type="entry name" value="Glyco_transf_54"/>
</dbReference>
<dbReference type="Proteomes" id="UP000675881">
    <property type="component" value="Chromosome 1"/>
</dbReference>
<dbReference type="GO" id="GO:0006487">
    <property type="term" value="P:protein N-linked glycosylation"/>
    <property type="evidence" value="ECO:0007669"/>
    <property type="project" value="TreeGrafter"/>
</dbReference>
<name>A0A7R8GZE5_LEPSM</name>
<protein>
    <submittedName>
        <fullName evidence="7">MGAT4A_B</fullName>
        <ecNumber evidence="7">2.4.1.145</ecNumber>
    </submittedName>
</protein>
<reference evidence="7" key="1">
    <citation type="submission" date="2021-02" db="EMBL/GenBank/DDBJ databases">
        <authorList>
            <person name="Bekaert M."/>
        </authorList>
    </citation>
    <scope>NUCLEOTIDE SEQUENCE</scope>
    <source>
        <strain evidence="7">IoA-00</strain>
    </source>
</reference>
<evidence type="ECO:0000313" key="8">
    <source>
        <dbReference type="Proteomes" id="UP000675881"/>
    </source>
</evidence>
<feature type="transmembrane region" description="Helical" evidence="4">
    <location>
        <begin position="206"/>
        <end position="228"/>
    </location>
</feature>
<dbReference type="GO" id="GO:0005795">
    <property type="term" value="C:Golgi stack"/>
    <property type="evidence" value="ECO:0007669"/>
    <property type="project" value="TreeGrafter"/>
</dbReference>
<feature type="transmembrane region" description="Helical" evidence="4">
    <location>
        <begin position="20"/>
        <end position="37"/>
    </location>
</feature>
<dbReference type="GO" id="GO:0005783">
    <property type="term" value="C:endoplasmic reticulum"/>
    <property type="evidence" value="ECO:0007669"/>
    <property type="project" value="TreeGrafter"/>
</dbReference>
<feature type="domain" description="MGAT4 A/B/C C-terminal" evidence="6">
    <location>
        <begin position="587"/>
        <end position="714"/>
    </location>
</feature>
<feature type="domain" description="MGAT4 conserved region" evidence="5">
    <location>
        <begin position="361"/>
        <end position="441"/>
    </location>
</feature>
<evidence type="ECO:0000259" key="6">
    <source>
        <dbReference type="Pfam" id="PF23524"/>
    </source>
</evidence>
<evidence type="ECO:0000313" key="7">
    <source>
        <dbReference type="EMBL" id="CAF2751389.1"/>
    </source>
</evidence>
<evidence type="ECO:0000256" key="2">
    <source>
        <dbReference type="ARBA" id="ARBA00022676"/>
    </source>
</evidence>
<sequence>MKTKKDHHHSVQLEQGLNQILLTLLYYLIISILQYLLEVHMASPLVSATNLLFSILSSILCTSLLSYSIIFGPWETVHYSLSKLSEHTQASTRSFFESKVFVSNETDMGRVFLIPTSAGIWSICLDISESQMKELKEQFEDWIEPKCLNTLSLKMNPKDTTLRSMKEQRRIRMNNLIISCSTTSIIILVSCLIIFPIGLFEKQAPSIFIVSVLYTLSGVFAIFALGIWEMSRNHCGSSLLGSRLLSSGSDLPCISGTFYRGKGFYAGWTGVDLGAEQELRRKLAEVSIRLERAEYLNSARYNDLRNLYNAYKGFLTTDSNLLKNALLAKANWTFDLSLPSIVQSLPHSAGRPEAFIPAYKIAKNPRTRVSMILGIPTVKRDHQSYLMSTLKSVISNLSESEIKDCLIVVFIAETDKVFIKSVSDEIMGGFSAQIDEGLVEIWRGDFYVQLEDDILTKPGFLTAMKDFALDKTAAKEPWFVIDFCQLGFIGKMFKSSQLHILIQFFLMFYNDKPVDWLLENVIQTKVCKLDQDYRKCKKEKASLWLHYKPSLFQHIGTHSSLKGKVQKLKDKQFGKVPLFVPHKNPPATIETNIKHYKHYSLSRAYRGETFFWGLVPQKGDKIEFILDPPIELDSLRFVSGNAEHPSDRFVSAIVDMLPAVQKDRKSDLPFGYQNLATFDSNGVAEGKILPSEGPIHKVRITVLASSDNWAILSEIDFEVRKEKG</sequence>
<proteinExistence type="predicted"/>
<dbReference type="GO" id="GO:0008454">
    <property type="term" value="F:alpha-1,3-mannosylglycoprotein 4-beta-N-acetylglucosaminyltransferase activity"/>
    <property type="evidence" value="ECO:0007669"/>
    <property type="project" value="UniProtKB-EC"/>
</dbReference>
<keyword evidence="4" id="KW-1133">Transmembrane helix</keyword>
<feature type="transmembrane region" description="Helical" evidence="4">
    <location>
        <begin position="176"/>
        <end position="200"/>
    </location>
</feature>
<dbReference type="Pfam" id="PF04666">
    <property type="entry name" value="MGAT4_cons"/>
    <property type="match status" value="2"/>
</dbReference>
<dbReference type="OrthoDB" id="2016523at2759"/>
<keyword evidence="8" id="KW-1185">Reference proteome</keyword>
<dbReference type="EC" id="2.4.1.145" evidence="7"/>